<evidence type="ECO:0000256" key="1">
    <source>
        <dbReference type="ARBA" id="ARBA00001913"/>
    </source>
</evidence>
<reference evidence="19" key="1">
    <citation type="submission" date="2019-08" db="EMBL/GenBank/DDBJ databases">
        <title>The improved chromosome-level genome for the pearl oyster Pinctada fucata martensii using PacBio sequencing and Hi-C.</title>
        <authorList>
            <person name="Zheng Z."/>
        </authorList>
    </citation>
    <scope>NUCLEOTIDE SEQUENCE</scope>
    <source>
        <strain evidence="19">ZZ-2019</strain>
        <tissue evidence="19">Adductor muscle</tissue>
    </source>
</reference>
<dbReference type="Proteomes" id="UP001186944">
    <property type="component" value="Unassembled WGS sequence"/>
</dbReference>
<keyword evidence="4" id="KW-0479">Metal-binding</keyword>
<dbReference type="GO" id="GO:0046872">
    <property type="term" value="F:metal ion binding"/>
    <property type="evidence" value="ECO:0007669"/>
    <property type="project" value="UniProtKB-KW"/>
</dbReference>
<evidence type="ECO:0000256" key="11">
    <source>
        <dbReference type="ARBA" id="ARBA00023228"/>
    </source>
</evidence>
<dbReference type="EMBL" id="VSWD01000006">
    <property type="protein sequence ID" value="KAK3100525.1"/>
    <property type="molecule type" value="Genomic_DNA"/>
</dbReference>
<feature type="domain" description="Sulfatase N-terminal" evidence="18">
    <location>
        <begin position="37"/>
        <end position="415"/>
    </location>
</feature>
<evidence type="ECO:0000256" key="12">
    <source>
        <dbReference type="ARBA" id="ARBA00050460"/>
    </source>
</evidence>
<evidence type="ECO:0000256" key="17">
    <source>
        <dbReference type="ARBA" id="ARBA00081076"/>
    </source>
</evidence>
<evidence type="ECO:0000256" key="10">
    <source>
        <dbReference type="ARBA" id="ARBA00023180"/>
    </source>
</evidence>
<keyword evidence="20" id="KW-1185">Reference proteome</keyword>
<evidence type="ECO:0000256" key="14">
    <source>
        <dbReference type="ARBA" id="ARBA00062513"/>
    </source>
</evidence>
<evidence type="ECO:0000256" key="3">
    <source>
        <dbReference type="ARBA" id="ARBA00008779"/>
    </source>
</evidence>
<evidence type="ECO:0000313" key="20">
    <source>
        <dbReference type="Proteomes" id="UP001186944"/>
    </source>
</evidence>
<evidence type="ECO:0000256" key="4">
    <source>
        <dbReference type="ARBA" id="ARBA00022723"/>
    </source>
</evidence>
<keyword evidence="9" id="KW-1015">Disulfide bond</keyword>
<keyword evidence="11" id="KW-0458">Lysosome</keyword>
<dbReference type="PANTHER" id="PTHR45953">
    <property type="entry name" value="IDURONATE 2-SULFATASE"/>
    <property type="match status" value="1"/>
</dbReference>
<evidence type="ECO:0000256" key="2">
    <source>
        <dbReference type="ARBA" id="ARBA00004371"/>
    </source>
</evidence>
<dbReference type="EC" id="3.1.6.13" evidence="15"/>
<dbReference type="GO" id="GO:1901136">
    <property type="term" value="P:carbohydrate derivative catabolic process"/>
    <property type="evidence" value="ECO:0007669"/>
    <property type="project" value="UniProtKB-ARBA"/>
</dbReference>
<evidence type="ECO:0000313" key="19">
    <source>
        <dbReference type="EMBL" id="KAK3100525.1"/>
    </source>
</evidence>
<comment type="cofactor">
    <cofactor evidence="1">
        <name>Ca(2+)</name>
        <dbReference type="ChEBI" id="CHEBI:29108"/>
    </cofactor>
</comment>
<organism evidence="19 20">
    <name type="scientific">Pinctada imbricata</name>
    <name type="common">Atlantic pearl-oyster</name>
    <name type="synonym">Pinctada martensii</name>
    <dbReference type="NCBI Taxonomy" id="66713"/>
    <lineage>
        <taxon>Eukaryota</taxon>
        <taxon>Metazoa</taxon>
        <taxon>Spiralia</taxon>
        <taxon>Lophotrochozoa</taxon>
        <taxon>Mollusca</taxon>
        <taxon>Bivalvia</taxon>
        <taxon>Autobranchia</taxon>
        <taxon>Pteriomorphia</taxon>
        <taxon>Pterioida</taxon>
        <taxon>Pterioidea</taxon>
        <taxon>Pteriidae</taxon>
        <taxon>Pinctada</taxon>
    </lineage>
</organism>
<evidence type="ECO:0000256" key="15">
    <source>
        <dbReference type="ARBA" id="ARBA00066413"/>
    </source>
</evidence>
<comment type="subcellular location">
    <subcellularLocation>
        <location evidence="2">Lysosome</location>
    </subcellularLocation>
</comment>
<dbReference type="CDD" id="cd16030">
    <property type="entry name" value="iduronate-2-sulfatase"/>
    <property type="match status" value="1"/>
</dbReference>
<comment type="similarity">
    <text evidence="3">Belongs to the sulfatase family.</text>
</comment>
<proteinExistence type="inferred from homology"/>
<dbReference type="InterPro" id="IPR017850">
    <property type="entry name" value="Alkaline_phosphatase_core_sf"/>
</dbReference>
<dbReference type="GO" id="GO:0043202">
    <property type="term" value="C:lysosomal lumen"/>
    <property type="evidence" value="ECO:0007669"/>
    <property type="project" value="UniProtKB-ARBA"/>
</dbReference>
<dbReference type="InterPro" id="IPR035874">
    <property type="entry name" value="IDS"/>
</dbReference>
<name>A0AA88YNL8_PINIB</name>
<comment type="function">
    <text evidence="13">Lysosomal enzyme involved in the degradation pathway of dermatan sulfate and heparan sulfate.</text>
</comment>
<dbReference type="InterPro" id="IPR000917">
    <property type="entry name" value="Sulfatase_N"/>
</dbReference>
<keyword evidence="5" id="KW-0732">Signal</keyword>
<protein>
    <recommendedName>
        <fullName evidence="16">Iduronate 2-sulfatase</fullName>
        <ecNumber evidence="15">3.1.6.13</ecNumber>
    </recommendedName>
    <alternativeName>
        <fullName evidence="17">Alpha-L-iduronate sulfate sulfatase</fullName>
    </alternativeName>
</protein>
<keyword evidence="7" id="KW-0106">Calcium</keyword>
<dbReference type="SUPFAM" id="SSF53649">
    <property type="entry name" value="Alkaline phosphatase-like"/>
    <property type="match status" value="1"/>
</dbReference>
<evidence type="ECO:0000256" key="7">
    <source>
        <dbReference type="ARBA" id="ARBA00022837"/>
    </source>
</evidence>
<dbReference type="Gene3D" id="3.40.720.10">
    <property type="entry name" value="Alkaline Phosphatase, subunit A"/>
    <property type="match status" value="1"/>
</dbReference>
<evidence type="ECO:0000256" key="8">
    <source>
        <dbReference type="ARBA" id="ARBA00023145"/>
    </source>
</evidence>
<evidence type="ECO:0000256" key="16">
    <source>
        <dbReference type="ARBA" id="ARBA00068336"/>
    </source>
</evidence>
<evidence type="ECO:0000256" key="5">
    <source>
        <dbReference type="ARBA" id="ARBA00022729"/>
    </source>
</evidence>
<evidence type="ECO:0000259" key="18">
    <source>
        <dbReference type="Pfam" id="PF00884"/>
    </source>
</evidence>
<keyword evidence="8" id="KW-0865">Zymogen</keyword>
<dbReference type="PANTHER" id="PTHR45953:SF1">
    <property type="entry name" value="IDURONATE 2-SULFATASE"/>
    <property type="match status" value="1"/>
</dbReference>
<gene>
    <name evidence="19" type="ORF">FSP39_021302</name>
</gene>
<comment type="subunit">
    <text evidence="14">Monomer. The 58-kDa mature form is composed of two chains resulting from proteolitic processing, the 42-kDa chain and the 14-kDa chain that remain stably associated and form the 58-kDa intermediate form which is enzymatically active.</text>
</comment>
<comment type="catalytic activity">
    <reaction evidence="12">
        <text>Hydrolysis of the 2-sulfate groups of the L-iduronate 2-sulfate units of dermatan sulfate, heparan sulfate and heparin.</text>
        <dbReference type="EC" id="3.1.6.13"/>
    </reaction>
</comment>
<keyword evidence="10" id="KW-0325">Glycoprotein</keyword>
<evidence type="ECO:0000256" key="9">
    <source>
        <dbReference type="ARBA" id="ARBA00023157"/>
    </source>
</evidence>
<dbReference type="Pfam" id="PF00884">
    <property type="entry name" value="Sulfatase"/>
    <property type="match status" value="1"/>
</dbReference>
<dbReference type="AlphaFoldDB" id="A0AA88YNL8"/>
<keyword evidence="6" id="KW-0378">Hydrolase</keyword>
<sequence>MRTVGRSDRKSMGPGRFLYVRDAGSDAGRRGQSIQKPNVLLIIVDDLRPTLGSYGYPGVITPNIDHLAGNSVLFTRAYAQQALCGPSRTSFLTSRRPDTTRLYDVHSYWRKSAGNFTTIPQHFKENGYTTVSFGKVFHPGIVSGHTEDYPYSWTRPPYIPSTLKYKMKKVCPGTDGKLYMNIMCPVDVAKQPEGTLPDIQVTQAAVQFLKETSTNQTKPFFLAVGFYKPHIPFKFPKEYLDLYPLSMIDLAPDPDLPPRLPSVAWNPWADLRERDDIKALNVSWPYGPMPRQYQRLLRQGYYASTTYMDSLLGQLLTALDRYGYTKNTILVLCGDHGWSLGEHQEWSKYSNYEVATRVPLMFSVPNITHKPGARLSLPQSSTNNDSSRKILYNLRSDALAELVDIFPTLTDLAGVDTPPLCPLQSNKVDFCTEGKSLAGVIVNMSAAHSLIKMKDFATYKNMFHSGRTSVDFDNFASTKTAAFSQYPRPSVIPQIDSDQCKLQDIKIMGYTMRTDQYRYTEWVGFNASSLTSNWTQVYGRELYFHLIDDREDRNVANEKRYANLVSTLSEKLRKGWRYV</sequence>
<evidence type="ECO:0000256" key="13">
    <source>
        <dbReference type="ARBA" id="ARBA00056350"/>
    </source>
</evidence>
<evidence type="ECO:0000256" key="6">
    <source>
        <dbReference type="ARBA" id="ARBA00022801"/>
    </source>
</evidence>
<accession>A0AA88YNL8</accession>
<dbReference type="GO" id="GO:0004423">
    <property type="term" value="F:iduronate-2-sulfatase activity"/>
    <property type="evidence" value="ECO:0007669"/>
    <property type="project" value="UniProtKB-EC"/>
</dbReference>
<dbReference type="FunFam" id="3.40.720.10:FF:000027">
    <property type="entry name" value="iduronate 2-sulfatase"/>
    <property type="match status" value="1"/>
</dbReference>
<comment type="caution">
    <text evidence="19">The sequence shown here is derived from an EMBL/GenBank/DDBJ whole genome shotgun (WGS) entry which is preliminary data.</text>
</comment>